<dbReference type="GO" id="GO:0006355">
    <property type="term" value="P:regulation of DNA-templated transcription"/>
    <property type="evidence" value="ECO:0007669"/>
    <property type="project" value="InterPro"/>
</dbReference>
<dbReference type="Pfam" id="PF00196">
    <property type="entry name" value="GerE"/>
    <property type="match status" value="1"/>
</dbReference>
<dbReference type="PANTHER" id="PTHR44688">
    <property type="entry name" value="DNA-BINDING TRANSCRIPTIONAL ACTIVATOR DEVR_DOSR"/>
    <property type="match status" value="1"/>
</dbReference>
<keyword evidence="3" id="KW-0804">Transcription</keyword>
<evidence type="ECO:0000256" key="4">
    <source>
        <dbReference type="SAM" id="MobiDB-lite"/>
    </source>
</evidence>
<dbReference type="PROSITE" id="PS50043">
    <property type="entry name" value="HTH_LUXR_2"/>
    <property type="match status" value="1"/>
</dbReference>
<dbReference type="SMART" id="SM00421">
    <property type="entry name" value="HTH_LUXR"/>
    <property type="match status" value="1"/>
</dbReference>
<dbReference type="Proteomes" id="UP000192445">
    <property type="component" value="Chromosome"/>
</dbReference>
<keyword evidence="1" id="KW-0805">Transcription regulation</keyword>
<dbReference type="RefSeq" id="WP_083193466.1">
    <property type="nucleotide sequence ID" value="NZ_CP020570.1"/>
</dbReference>
<dbReference type="InterPro" id="IPR036388">
    <property type="entry name" value="WH-like_DNA-bd_sf"/>
</dbReference>
<reference evidence="6 7" key="1">
    <citation type="submission" date="2017-03" db="EMBL/GenBank/DDBJ databases">
        <title>Complete Genome Sequence of a natural compounds producer, Streptomyces violaceus S21.</title>
        <authorList>
            <person name="Zhong C."/>
            <person name="Zhao Z."/>
            <person name="Fu J."/>
            <person name="Zong G."/>
            <person name="Qin R."/>
            <person name="Cao G."/>
        </authorList>
    </citation>
    <scope>NUCLEOTIDE SEQUENCE [LARGE SCALE GENOMIC DNA]</scope>
    <source>
        <strain evidence="6 7">S21</strain>
    </source>
</reference>
<feature type="region of interest" description="Disordered" evidence="4">
    <location>
        <begin position="1"/>
        <end position="25"/>
    </location>
</feature>
<evidence type="ECO:0000256" key="3">
    <source>
        <dbReference type="ARBA" id="ARBA00023163"/>
    </source>
</evidence>
<dbReference type="InterPro" id="IPR000792">
    <property type="entry name" value="Tscrpt_reg_LuxR_C"/>
</dbReference>
<evidence type="ECO:0000256" key="1">
    <source>
        <dbReference type="ARBA" id="ARBA00023015"/>
    </source>
</evidence>
<dbReference type="OrthoDB" id="8482304at2"/>
<dbReference type="InterPro" id="IPR016032">
    <property type="entry name" value="Sig_transdc_resp-reg_C-effctor"/>
</dbReference>
<organism evidence="6 7">
    <name type="scientific">Streptomyces violaceoruber</name>
    <dbReference type="NCBI Taxonomy" id="1935"/>
    <lineage>
        <taxon>Bacteria</taxon>
        <taxon>Bacillati</taxon>
        <taxon>Actinomycetota</taxon>
        <taxon>Actinomycetes</taxon>
        <taxon>Kitasatosporales</taxon>
        <taxon>Streptomycetaceae</taxon>
        <taxon>Streptomyces</taxon>
        <taxon>Streptomyces violaceoruber group</taxon>
    </lineage>
</organism>
<dbReference type="EMBL" id="CP020570">
    <property type="protein sequence ID" value="ARF64876.1"/>
    <property type="molecule type" value="Genomic_DNA"/>
</dbReference>
<proteinExistence type="predicted"/>
<dbReference type="AlphaFoldDB" id="A0A1V0UIG2"/>
<dbReference type="PRINTS" id="PR00038">
    <property type="entry name" value="HTHLUXR"/>
</dbReference>
<dbReference type="PANTHER" id="PTHR44688:SF16">
    <property type="entry name" value="DNA-BINDING TRANSCRIPTIONAL ACTIVATOR DEVR_DOSR"/>
    <property type="match status" value="1"/>
</dbReference>
<evidence type="ECO:0000256" key="2">
    <source>
        <dbReference type="ARBA" id="ARBA00023125"/>
    </source>
</evidence>
<dbReference type="GO" id="GO:0003677">
    <property type="term" value="F:DNA binding"/>
    <property type="evidence" value="ECO:0007669"/>
    <property type="project" value="UniProtKB-KW"/>
</dbReference>
<dbReference type="STRING" id="1935.B1H20_28345"/>
<feature type="region of interest" description="Disordered" evidence="4">
    <location>
        <begin position="317"/>
        <end position="343"/>
    </location>
</feature>
<dbReference type="SUPFAM" id="SSF46894">
    <property type="entry name" value="C-terminal effector domain of the bipartite response regulators"/>
    <property type="match status" value="1"/>
</dbReference>
<keyword evidence="2" id="KW-0238">DNA-binding</keyword>
<dbReference type="KEGG" id="svu:B1H20_28345"/>
<sequence length="423" mass="45594">MTGATAGRLASPPAERVALLAPDPPHLPLRGREEELARARRALEFGAEGGCVLVTVEGAPGCGRTRFLDECASLARRLGYVTGSRDGFGPADRPRLIVLDDPHLFAHEPGEVPLLRRYAPYGDRALVQLVARRPGTGPGGAEPLVVCPTGRTERIRLGTLHPPAALQVAADLLGAPPAAPLVRLLRGAGGHPKLLVELVEGLREEQLLRVGAHEAQLVEDRIPHRLRVLLQSMLLDLPDQCRHLLRVAAVLGRESTVDDLLTILQVPPSALLLVLDRMVSTGMLAVGSTRVRFPNELLWRLVVDSVPVPLRQALRRQAADGREAPRPVARPAPPAGPPDLNGQENRIVQLVAEGLTNKQMARRLGISPHTVNYHLKKLFQKTGVNSRIALLRETGWNDPSQESPEPGPRVGPRPGALEGGGQM</sequence>
<feature type="region of interest" description="Disordered" evidence="4">
    <location>
        <begin position="393"/>
        <end position="423"/>
    </location>
</feature>
<feature type="compositionally biased region" description="Pro residues" evidence="4">
    <location>
        <begin position="328"/>
        <end position="337"/>
    </location>
</feature>
<name>A0A1V0UIG2_STRVN</name>
<evidence type="ECO:0000313" key="7">
    <source>
        <dbReference type="Proteomes" id="UP000192445"/>
    </source>
</evidence>
<dbReference type="CDD" id="cd06170">
    <property type="entry name" value="LuxR_C_like"/>
    <property type="match status" value="1"/>
</dbReference>
<gene>
    <name evidence="6" type="ORF">B1H20_28345</name>
</gene>
<feature type="domain" description="HTH luxR-type" evidence="5">
    <location>
        <begin position="333"/>
        <end position="398"/>
    </location>
</feature>
<protein>
    <recommendedName>
        <fullName evidence="5">HTH luxR-type domain-containing protein</fullName>
    </recommendedName>
</protein>
<evidence type="ECO:0000259" key="5">
    <source>
        <dbReference type="PROSITE" id="PS50043"/>
    </source>
</evidence>
<dbReference type="Gene3D" id="1.10.10.10">
    <property type="entry name" value="Winged helix-like DNA-binding domain superfamily/Winged helix DNA-binding domain"/>
    <property type="match status" value="1"/>
</dbReference>
<accession>A0A1V0UIG2</accession>
<evidence type="ECO:0000313" key="6">
    <source>
        <dbReference type="EMBL" id="ARF64876.1"/>
    </source>
</evidence>